<dbReference type="EMBL" id="WPNZ01000023">
    <property type="protein sequence ID" value="MVO89276.1"/>
    <property type="molecule type" value="Genomic_DNA"/>
</dbReference>
<keyword evidence="3" id="KW-0238">DNA-binding</keyword>
<evidence type="ECO:0000256" key="4">
    <source>
        <dbReference type="ARBA" id="ARBA00023163"/>
    </source>
</evidence>
<gene>
    <name evidence="6" type="ORF">GPA10_32110</name>
</gene>
<accession>A0A6L6X688</accession>
<dbReference type="PANTHER" id="PTHR30346:SF28">
    <property type="entry name" value="HTH-TYPE TRANSCRIPTIONAL REGULATOR CYNR"/>
    <property type="match status" value="1"/>
</dbReference>
<dbReference type="Pfam" id="PF06527">
    <property type="entry name" value="TniQ"/>
    <property type="match status" value="1"/>
</dbReference>
<dbReference type="PANTHER" id="PTHR30346">
    <property type="entry name" value="TRANSCRIPTIONAL DUAL REGULATOR HCAR-RELATED"/>
    <property type="match status" value="1"/>
</dbReference>
<dbReference type="GO" id="GO:0003700">
    <property type="term" value="F:DNA-binding transcription factor activity"/>
    <property type="evidence" value="ECO:0007669"/>
    <property type="project" value="InterPro"/>
</dbReference>
<sequence>MRPRIRTLPLRVQPLPGEAFDSWLETSAVRHHATLGEIQRHLGFPSRSGAGDRTRGIPPDWTIALPAPEAAAVAHASGLPLGKVMSMTLAHYDGRALHITADGLHVKRGRLWGRSGSRFCPDCLAASTGRWQPTWRLGWTFACPTHRCLLADCCPNCGRIQRLQPRSGKLVPRPGFCGNPPARTDGPPSAGCGFDLTQTPTFRLPEGHPALLAQDRVLVIIDSGTASFGPYAAHPQPARTALNDIRAISGRVLAALPPHSLVDLAPPDLAERHLVPEPGCHLAHRAAVRPGYMSPARAVSTAAAVTFTLSVLAHRDIHRSGSAMRELLLAMHPDLHQVTATSIDSWGRGLSPVLKAVHLAALAPSFTPLEQLRFRTITALPSCPSTASRAGGQRARKIPSTFWPSWAMRFSASPEGFHNVLPMALSASLLVINSWVRLDAAAELLGSHTDGPAVGRIQHKLGQDPRWPDVQTALIRLTNYLDAHDIPIDYSRRRRLDYTCLLPHERWLEICRSIGTQPGNGRREWVVRRRLFQRISGLPAQASPGFDEDEEAHFRVEAARFPVFLTPELAEALNDEARAFLLAQHIRNEPVVWQPPARLLDGLDLPGPDPTTIDIPHLHCLIRQGKHPVRRTAQTLGTSTPVVRGILEENPAPAAALTEAAARSTGRVRYAARQQLSRSDFDRLYQSEHLSLARIAELTGISRTVLTPLAHEYGIPLRDGPQDYTRRGTVERDWLHEQYVVRRRTLADLARERGMSHAHMERWAHRHNIPIRPRGGVSHDSALRLAEQADHAPAILRKALTSPYAWQRLERFAAAAPHPSLYQAARVRRITPAALMKQIQRLENDLGQQLLERAERGHPMKLTAFGQKVAAAAREALADPDQNCFAQAGEGLLPSRQRERRVITGEGG</sequence>
<organism evidence="6 7">
    <name type="scientific">Streptomyces typhae</name>
    <dbReference type="NCBI Taxonomy" id="2681492"/>
    <lineage>
        <taxon>Bacteria</taxon>
        <taxon>Bacillati</taxon>
        <taxon>Actinomycetota</taxon>
        <taxon>Actinomycetes</taxon>
        <taxon>Kitasatosporales</taxon>
        <taxon>Streptomycetaceae</taxon>
        <taxon>Streptomyces</taxon>
    </lineage>
</organism>
<dbReference type="InterPro" id="IPR000847">
    <property type="entry name" value="LysR_HTH_N"/>
</dbReference>
<dbReference type="GO" id="GO:0003677">
    <property type="term" value="F:DNA binding"/>
    <property type="evidence" value="ECO:0007669"/>
    <property type="project" value="UniProtKB-KW"/>
</dbReference>
<dbReference type="AlphaFoldDB" id="A0A6L6X688"/>
<dbReference type="Proteomes" id="UP000483802">
    <property type="component" value="Unassembled WGS sequence"/>
</dbReference>
<dbReference type="SUPFAM" id="SSF46785">
    <property type="entry name" value="Winged helix' DNA-binding domain"/>
    <property type="match status" value="1"/>
</dbReference>
<keyword evidence="4" id="KW-0804">Transcription</keyword>
<proteinExistence type="inferred from homology"/>
<keyword evidence="7" id="KW-1185">Reference proteome</keyword>
<comment type="caution">
    <text evidence="6">The sequence shown here is derived from an EMBL/GenBank/DDBJ whole genome shotgun (WGS) entry which is preliminary data.</text>
</comment>
<name>A0A6L6X688_9ACTN</name>
<evidence type="ECO:0000256" key="2">
    <source>
        <dbReference type="ARBA" id="ARBA00023015"/>
    </source>
</evidence>
<evidence type="ECO:0000313" key="6">
    <source>
        <dbReference type="EMBL" id="MVO89276.1"/>
    </source>
</evidence>
<dbReference type="InterPro" id="IPR009492">
    <property type="entry name" value="TniQ"/>
</dbReference>
<evidence type="ECO:0000259" key="5">
    <source>
        <dbReference type="PROSITE" id="PS50931"/>
    </source>
</evidence>
<evidence type="ECO:0000256" key="3">
    <source>
        <dbReference type="ARBA" id="ARBA00023125"/>
    </source>
</evidence>
<dbReference type="PROSITE" id="PS50931">
    <property type="entry name" value="HTH_LYSR"/>
    <property type="match status" value="1"/>
</dbReference>
<feature type="domain" description="HTH lysR-type" evidence="5">
    <location>
        <begin position="806"/>
        <end position="863"/>
    </location>
</feature>
<evidence type="ECO:0000313" key="7">
    <source>
        <dbReference type="Proteomes" id="UP000483802"/>
    </source>
</evidence>
<dbReference type="Pfam" id="PF00126">
    <property type="entry name" value="HTH_1"/>
    <property type="match status" value="1"/>
</dbReference>
<dbReference type="InterPro" id="IPR036390">
    <property type="entry name" value="WH_DNA-bd_sf"/>
</dbReference>
<dbReference type="Gene3D" id="1.10.10.10">
    <property type="entry name" value="Winged helix-like DNA-binding domain superfamily/Winged helix DNA-binding domain"/>
    <property type="match status" value="1"/>
</dbReference>
<comment type="similarity">
    <text evidence="1">Belongs to the LysR transcriptional regulatory family.</text>
</comment>
<keyword evidence="2" id="KW-0805">Transcription regulation</keyword>
<dbReference type="InterPro" id="IPR036388">
    <property type="entry name" value="WH-like_DNA-bd_sf"/>
</dbReference>
<protein>
    <submittedName>
        <fullName evidence="6">LysR family transcriptional regulator</fullName>
    </submittedName>
</protein>
<reference evidence="6 7" key="1">
    <citation type="submission" date="2019-11" db="EMBL/GenBank/DDBJ databases">
        <title>Streptomyces typhae sp. nov., a novel endophytic actinomycete isolated from the root of cattail pollen (Typha angustifolia L.).</title>
        <authorList>
            <person name="Peng C."/>
        </authorList>
    </citation>
    <scope>NUCLEOTIDE SEQUENCE [LARGE SCALE GENOMIC DNA]</scope>
    <source>
        <strain evidence="7">p1417</strain>
    </source>
</reference>
<evidence type="ECO:0000256" key="1">
    <source>
        <dbReference type="ARBA" id="ARBA00009437"/>
    </source>
</evidence>